<evidence type="ECO:0000256" key="7">
    <source>
        <dbReference type="ARBA" id="ARBA00022694"/>
    </source>
</evidence>
<sequence length="207" mass="24063">MNTTKERKFKPGKLFEPRDFKRPIIQQEQYLEIGAGKGMHAMQFAQANPDKHLIAIERTRAKFDVFAERAEDLSLNNLQAVHADAIPWVVHALPPQSLSGVFLLYPNPEPKNASQRWLNMPFFEFLISRMKPNVSLLLVTNIEEYFKEAIEVNGQTWKLEAEASEVPRDSARTHFEIKYLARGETCYQLKLTKPQHYKTDFDEWSLI</sequence>
<evidence type="ECO:0000256" key="6">
    <source>
        <dbReference type="ARBA" id="ARBA00022691"/>
    </source>
</evidence>
<evidence type="ECO:0000313" key="9">
    <source>
        <dbReference type="Proteomes" id="UP000247689"/>
    </source>
</evidence>
<keyword evidence="9" id="KW-1185">Reference proteome</keyword>
<comment type="catalytic activity">
    <reaction evidence="1">
        <text>guanosine(46) in tRNA + S-adenosyl-L-methionine = N(7)-methylguanosine(46) in tRNA + S-adenosyl-L-homocysteine</text>
        <dbReference type="Rhea" id="RHEA:42708"/>
        <dbReference type="Rhea" id="RHEA-COMP:10188"/>
        <dbReference type="Rhea" id="RHEA-COMP:10189"/>
        <dbReference type="ChEBI" id="CHEBI:57856"/>
        <dbReference type="ChEBI" id="CHEBI:59789"/>
        <dbReference type="ChEBI" id="CHEBI:74269"/>
        <dbReference type="ChEBI" id="CHEBI:74480"/>
        <dbReference type="EC" id="2.1.1.33"/>
    </reaction>
</comment>
<dbReference type="Gene3D" id="3.40.50.150">
    <property type="entry name" value="Vaccinia Virus protein VP39"/>
    <property type="match status" value="1"/>
</dbReference>
<keyword evidence="7" id="KW-0819">tRNA processing</keyword>
<keyword evidence="4 8" id="KW-0489">Methyltransferase</keyword>
<gene>
    <name evidence="8" type="ORF">DL796_01545</name>
</gene>
<dbReference type="OrthoDB" id="9809889at2"/>
<dbReference type="GO" id="GO:0043527">
    <property type="term" value="C:tRNA methyltransferase complex"/>
    <property type="evidence" value="ECO:0007669"/>
    <property type="project" value="TreeGrafter"/>
</dbReference>
<keyword evidence="6" id="KW-0949">S-adenosyl-L-methionine</keyword>
<dbReference type="RefSeq" id="WP_110199306.1">
    <property type="nucleotide sequence ID" value="NZ_QICH01000001.1"/>
</dbReference>
<evidence type="ECO:0000256" key="3">
    <source>
        <dbReference type="ARBA" id="ARBA00011977"/>
    </source>
</evidence>
<dbReference type="InterPro" id="IPR029063">
    <property type="entry name" value="SAM-dependent_MTases_sf"/>
</dbReference>
<dbReference type="SUPFAM" id="SSF53335">
    <property type="entry name" value="S-adenosyl-L-methionine-dependent methyltransferases"/>
    <property type="match status" value="1"/>
</dbReference>
<comment type="function">
    <text evidence="2">Catalyzes the formation of N(7)-methylguanine at position 46 (m7G46) in tRNA.</text>
</comment>
<evidence type="ECO:0000256" key="5">
    <source>
        <dbReference type="ARBA" id="ARBA00022679"/>
    </source>
</evidence>
<comment type="caution">
    <text evidence="8">The sequence shown here is derived from an EMBL/GenBank/DDBJ whole genome shotgun (WGS) entry which is preliminary data.</text>
</comment>
<keyword evidence="5 8" id="KW-0808">Transferase</keyword>
<dbReference type="AlphaFoldDB" id="A0A318D7E2"/>
<proteinExistence type="predicted"/>
<evidence type="ECO:0000313" key="8">
    <source>
        <dbReference type="EMBL" id="PXF63855.1"/>
    </source>
</evidence>
<dbReference type="Pfam" id="PF02390">
    <property type="entry name" value="Methyltransf_4"/>
    <property type="match status" value="1"/>
</dbReference>
<dbReference type="PANTHER" id="PTHR23417">
    <property type="entry name" value="3-DEOXY-D-MANNO-OCTULOSONIC-ACID TRANSFERASE/TRNA GUANINE-N 7 - -METHYLTRANSFERASE"/>
    <property type="match status" value="1"/>
</dbReference>
<dbReference type="EC" id="2.1.1.33" evidence="3"/>
<reference evidence="8 9" key="1">
    <citation type="submission" date="2018-05" db="EMBL/GenBank/DDBJ databases">
        <title>Kangiella spongicola genome sequence.</title>
        <authorList>
            <person name="Maclea K.S."/>
            <person name="Goen A.E."/>
            <person name="Kelley C."/>
            <person name="Underriner A."/>
            <person name="Silverwood T."/>
            <person name="Trachtenberg A.M."/>
        </authorList>
    </citation>
    <scope>NUCLEOTIDE SEQUENCE [LARGE SCALE GENOMIC DNA]</scope>
    <source>
        <strain evidence="8 9">ATCC BAA-2076</strain>
    </source>
</reference>
<dbReference type="InterPro" id="IPR003358">
    <property type="entry name" value="tRNA_(Gua-N-7)_MeTrfase_Trmb"/>
</dbReference>
<dbReference type="Proteomes" id="UP000247689">
    <property type="component" value="Unassembled WGS sequence"/>
</dbReference>
<evidence type="ECO:0000256" key="1">
    <source>
        <dbReference type="ARBA" id="ARBA00000142"/>
    </source>
</evidence>
<organism evidence="8 9">
    <name type="scientific">Kangiella spongicola</name>
    <dbReference type="NCBI Taxonomy" id="796379"/>
    <lineage>
        <taxon>Bacteria</taxon>
        <taxon>Pseudomonadati</taxon>
        <taxon>Pseudomonadota</taxon>
        <taxon>Gammaproteobacteria</taxon>
        <taxon>Kangiellales</taxon>
        <taxon>Kangiellaceae</taxon>
        <taxon>Kangiella</taxon>
    </lineage>
</organism>
<dbReference type="GO" id="GO:0008176">
    <property type="term" value="F:tRNA (guanine(46)-N7)-methyltransferase activity"/>
    <property type="evidence" value="ECO:0007669"/>
    <property type="project" value="UniProtKB-EC"/>
</dbReference>
<dbReference type="PROSITE" id="PS51625">
    <property type="entry name" value="SAM_MT_TRMB"/>
    <property type="match status" value="1"/>
</dbReference>
<dbReference type="PANTHER" id="PTHR23417:SF14">
    <property type="entry name" value="PENTACOTRIPEPTIDE-REPEAT REGION OF PRORP DOMAIN-CONTAINING PROTEIN"/>
    <property type="match status" value="1"/>
</dbReference>
<evidence type="ECO:0000256" key="4">
    <source>
        <dbReference type="ARBA" id="ARBA00022603"/>
    </source>
</evidence>
<accession>A0A318D7E2</accession>
<protein>
    <recommendedName>
        <fullName evidence="3">tRNA (guanine(46)-N(7))-methyltransferase</fullName>
        <ecNumber evidence="3">2.1.1.33</ecNumber>
    </recommendedName>
</protein>
<evidence type="ECO:0000256" key="2">
    <source>
        <dbReference type="ARBA" id="ARBA00003015"/>
    </source>
</evidence>
<name>A0A318D7E2_9GAMM</name>
<dbReference type="EMBL" id="QICH01000001">
    <property type="protein sequence ID" value="PXF63855.1"/>
    <property type="molecule type" value="Genomic_DNA"/>
</dbReference>